<dbReference type="PANTHER" id="PTHR43158">
    <property type="entry name" value="SKFA PEPTIDE EXPORT ATP-BINDING PROTEIN SKFE"/>
    <property type="match status" value="1"/>
</dbReference>
<dbReference type="InterPro" id="IPR027417">
    <property type="entry name" value="P-loop_NTPase"/>
</dbReference>
<keyword evidence="2 4" id="KW-0067">ATP-binding</keyword>
<dbReference type="InterPro" id="IPR003439">
    <property type="entry name" value="ABC_transporter-like_ATP-bd"/>
</dbReference>
<reference evidence="4 5" key="2">
    <citation type="submission" date="2008-10" db="EMBL/GenBank/DDBJ databases">
        <authorList>
            <person name="Fulton L."/>
            <person name="Clifton S."/>
            <person name="Fulton B."/>
            <person name="Xu J."/>
            <person name="Minx P."/>
            <person name="Pepin K.H."/>
            <person name="Johnson M."/>
            <person name="Bhonagiri V."/>
            <person name="Nash W.E."/>
            <person name="Mardis E.R."/>
            <person name="Wilson R.K."/>
        </authorList>
    </citation>
    <scope>NUCLEOTIDE SEQUENCE [LARGE SCALE GENOMIC DNA]</scope>
    <source>
        <strain evidence="4 5">ATCC 29098</strain>
    </source>
</reference>
<protein>
    <submittedName>
        <fullName evidence="4">ABC transporter, ATP-binding protein</fullName>
    </submittedName>
</protein>
<evidence type="ECO:0000313" key="4">
    <source>
        <dbReference type="EMBL" id="EEB33113.1"/>
    </source>
</evidence>
<gene>
    <name evidence="4" type="ORF">DESPIG_01980</name>
</gene>
<dbReference type="PANTHER" id="PTHR43158:SF10">
    <property type="entry name" value="ABC TRANSPORTER ATP-BINDING PROTEIN YTRB"/>
    <property type="match status" value="1"/>
</dbReference>
<feature type="domain" description="ABC transporter" evidence="3">
    <location>
        <begin position="6"/>
        <end position="232"/>
    </location>
</feature>
<reference evidence="4 5" key="1">
    <citation type="submission" date="2008-10" db="EMBL/GenBank/DDBJ databases">
        <title>Draft genome sequence of Desulvovibrio piger (ATCC 29098).</title>
        <authorList>
            <person name="Sudarsanam P."/>
            <person name="Ley R."/>
            <person name="Guruge J."/>
            <person name="Turnbaugh P.J."/>
            <person name="Mahowald M."/>
            <person name="Liep D."/>
            <person name="Gordon J."/>
        </authorList>
    </citation>
    <scope>NUCLEOTIDE SEQUENCE [LARGE SCALE GENOMIC DNA]</scope>
    <source>
        <strain evidence="4 5">ATCC 29098</strain>
    </source>
</reference>
<evidence type="ECO:0000259" key="3">
    <source>
        <dbReference type="PROSITE" id="PS50893"/>
    </source>
</evidence>
<dbReference type="Proteomes" id="UP000003676">
    <property type="component" value="Unassembled WGS sequence"/>
</dbReference>
<keyword evidence="1" id="KW-0547">Nucleotide-binding</keyword>
<dbReference type="Pfam" id="PF00005">
    <property type="entry name" value="ABC_tran"/>
    <property type="match status" value="1"/>
</dbReference>
<dbReference type="GO" id="GO:0016887">
    <property type="term" value="F:ATP hydrolysis activity"/>
    <property type="evidence" value="ECO:0007669"/>
    <property type="project" value="InterPro"/>
</dbReference>
<dbReference type="AlphaFoldDB" id="B6WV64"/>
<dbReference type="HOGENOM" id="CLU_000604_1_2_7"/>
<proteinExistence type="predicted"/>
<dbReference type="InterPro" id="IPR003593">
    <property type="entry name" value="AAA+_ATPase"/>
</dbReference>
<dbReference type="GO" id="GO:0005524">
    <property type="term" value="F:ATP binding"/>
    <property type="evidence" value="ECO:0007669"/>
    <property type="project" value="UniProtKB-KW"/>
</dbReference>
<sequence>MRFPPVCVEHLRHAYGKHKVYEDLSLSFEMGKIYGLLGKNGVGKTTLIKIIMGFLKPLGGSCRIFGDPAHAIRPATRERVGLLFERHLAYDFFTIAQVERFMAAFYPRWKAERYHALVDVLGLPSTHRIAHMSEGQRSQVVLGLMLAQDPDLLVLDDYSLGLDAGYRRLFVDCLCEFLRDGRHTVILTSHVIQDMDRFVDEAIFLRRGGDALKLPLRDFMDTFRSYRLQHRDVPDATARDRLDALACGRHPLPDGLINAEAHSDHYELFGFVTASGMAEALARTGLSLSPATMIPTAMNLEDAFIGYTGRR</sequence>
<evidence type="ECO:0000256" key="2">
    <source>
        <dbReference type="ARBA" id="ARBA00022840"/>
    </source>
</evidence>
<dbReference type="SUPFAM" id="SSF52540">
    <property type="entry name" value="P-loop containing nucleoside triphosphate hydrolases"/>
    <property type="match status" value="1"/>
</dbReference>
<comment type="caution">
    <text evidence="4">The sequence shown here is derived from an EMBL/GenBank/DDBJ whole genome shotgun (WGS) entry which is preliminary data.</text>
</comment>
<dbReference type="SMART" id="SM00382">
    <property type="entry name" value="AAA"/>
    <property type="match status" value="1"/>
</dbReference>
<dbReference type="Gene3D" id="3.40.50.300">
    <property type="entry name" value="P-loop containing nucleotide triphosphate hydrolases"/>
    <property type="match status" value="1"/>
</dbReference>
<dbReference type="OrthoDB" id="9809450at2"/>
<dbReference type="eggNOG" id="COG1131">
    <property type="taxonomic scope" value="Bacteria"/>
</dbReference>
<organism evidence="4 5">
    <name type="scientific">Desulfovibrio piger ATCC 29098</name>
    <dbReference type="NCBI Taxonomy" id="411464"/>
    <lineage>
        <taxon>Bacteria</taxon>
        <taxon>Pseudomonadati</taxon>
        <taxon>Thermodesulfobacteriota</taxon>
        <taxon>Desulfovibrionia</taxon>
        <taxon>Desulfovibrionales</taxon>
        <taxon>Desulfovibrionaceae</taxon>
        <taxon>Desulfovibrio</taxon>
    </lineage>
</organism>
<name>B6WV64_9BACT</name>
<accession>B6WV64</accession>
<dbReference type="EMBL" id="ABXU01000061">
    <property type="protein sequence ID" value="EEB33113.1"/>
    <property type="molecule type" value="Genomic_DNA"/>
</dbReference>
<evidence type="ECO:0000256" key="1">
    <source>
        <dbReference type="ARBA" id="ARBA00022741"/>
    </source>
</evidence>
<dbReference type="CDD" id="cd03230">
    <property type="entry name" value="ABC_DR_subfamily_A"/>
    <property type="match status" value="1"/>
</dbReference>
<dbReference type="PROSITE" id="PS50893">
    <property type="entry name" value="ABC_TRANSPORTER_2"/>
    <property type="match status" value="1"/>
</dbReference>
<dbReference type="RefSeq" id="WP_006007204.1">
    <property type="nucleotide sequence ID" value="NZ_DS996359.1"/>
</dbReference>
<evidence type="ECO:0000313" key="5">
    <source>
        <dbReference type="Proteomes" id="UP000003676"/>
    </source>
</evidence>